<dbReference type="Proteomes" id="UP001162501">
    <property type="component" value="Chromosome 21"/>
</dbReference>
<reference evidence="1" key="2">
    <citation type="submission" date="2025-03" db="EMBL/GenBank/DDBJ databases">
        <authorList>
            <consortium name="ELIXIR-Norway"/>
            <consortium name="Elixir Norway"/>
        </authorList>
    </citation>
    <scope>NUCLEOTIDE SEQUENCE</scope>
</reference>
<organism evidence="1 2">
    <name type="scientific">Rangifer tarandus platyrhynchus</name>
    <name type="common">Svalbard reindeer</name>
    <dbReference type="NCBI Taxonomy" id="3082113"/>
    <lineage>
        <taxon>Eukaryota</taxon>
        <taxon>Metazoa</taxon>
        <taxon>Chordata</taxon>
        <taxon>Craniata</taxon>
        <taxon>Vertebrata</taxon>
        <taxon>Euteleostomi</taxon>
        <taxon>Mammalia</taxon>
        <taxon>Eutheria</taxon>
        <taxon>Laurasiatheria</taxon>
        <taxon>Artiodactyla</taxon>
        <taxon>Ruminantia</taxon>
        <taxon>Pecora</taxon>
        <taxon>Cervidae</taxon>
        <taxon>Odocoileinae</taxon>
        <taxon>Rangifer</taxon>
    </lineage>
</organism>
<dbReference type="EMBL" id="OX596105">
    <property type="protein sequence ID" value="CAN0136507.1"/>
    <property type="molecule type" value="Genomic_DNA"/>
</dbReference>
<accession>A0AC59Z1A4</accession>
<gene>
    <name evidence="1" type="ORF">MRATA1EN22A_LOCUS12596</name>
</gene>
<evidence type="ECO:0000313" key="2">
    <source>
        <dbReference type="Proteomes" id="UP001162501"/>
    </source>
</evidence>
<proteinExistence type="predicted"/>
<sequence>MSKSPCHSAQPKGQRKQKEHPPRPVFSITHMREIPHQVQGSHHSTAASVFFWSILFGLQLKLYLVRGNCKGKPIQEGPHKYLSDSSLLIQALNKPNKPGLNLL</sequence>
<protein>
    <submittedName>
        <fullName evidence="1">Uncharacterized protein</fullName>
    </submittedName>
</protein>
<evidence type="ECO:0000313" key="1">
    <source>
        <dbReference type="EMBL" id="CAN0136507.1"/>
    </source>
</evidence>
<name>A0AC59Z1A4_RANTA</name>
<reference evidence="1" key="1">
    <citation type="submission" date="2023-05" db="EMBL/GenBank/DDBJ databases">
        <authorList>
            <consortium name="ELIXIR-Norway"/>
        </authorList>
    </citation>
    <scope>NUCLEOTIDE SEQUENCE</scope>
</reference>